<protein>
    <submittedName>
        <fullName evidence="1">Uncharacterized protein</fullName>
    </submittedName>
</protein>
<reference evidence="1" key="1">
    <citation type="submission" date="2021-02" db="EMBL/GenBank/DDBJ databases">
        <authorList>
            <person name="Dougan E. K."/>
            <person name="Rhodes N."/>
            <person name="Thang M."/>
            <person name="Chan C."/>
        </authorList>
    </citation>
    <scope>NUCLEOTIDE SEQUENCE</scope>
</reference>
<feature type="non-terminal residue" evidence="1">
    <location>
        <position position="1"/>
    </location>
</feature>
<dbReference type="EMBL" id="CAJNJA010100208">
    <property type="protein sequence ID" value="CAE7943641.1"/>
    <property type="molecule type" value="Genomic_DNA"/>
</dbReference>
<sequence>IAALIVTASSGAVRWMEVAPLMHRLEMLLKSLDAAPAPPALLAPRRQALEEVAEELRAAHSAAAVPKKDEEAELALCDREAEVRQLLDRMMEEIAREPWHSPPAQRRLLGLERGLREAAEELARSARNMNGQEKNLKFIRPVNMKDPEDVRVSGMAADPPSRMEPDRLGDHHGISAIILGASGDKTGKNLSDVFGPKAHCAAAIQRILHTMS</sequence>
<keyword evidence="2" id="KW-1185">Reference proteome</keyword>
<dbReference type="Proteomes" id="UP000601435">
    <property type="component" value="Unassembled WGS sequence"/>
</dbReference>
<comment type="caution">
    <text evidence="1">The sequence shown here is derived from an EMBL/GenBank/DDBJ whole genome shotgun (WGS) entry which is preliminary data.</text>
</comment>
<evidence type="ECO:0000313" key="2">
    <source>
        <dbReference type="Proteomes" id="UP000601435"/>
    </source>
</evidence>
<proteinExistence type="predicted"/>
<evidence type="ECO:0000313" key="1">
    <source>
        <dbReference type="EMBL" id="CAE7943641.1"/>
    </source>
</evidence>
<accession>A0A813CFT9</accession>
<dbReference type="AlphaFoldDB" id="A0A813CFT9"/>
<dbReference type="OrthoDB" id="439447at2759"/>
<organism evidence="1 2">
    <name type="scientific">Symbiodinium necroappetens</name>
    <dbReference type="NCBI Taxonomy" id="1628268"/>
    <lineage>
        <taxon>Eukaryota</taxon>
        <taxon>Sar</taxon>
        <taxon>Alveolata</taxon>
        <taxon>Dinophyceae</taxon>
        <taxon>Suessiales</taxon>
        <taxon>Symbiodiniaceae</taxon>
        <taxon>Symbiodinium</taxon>
    </lineage>
</organism>
<gene>
    <name evidence="1" type="ORF">SNEC2469_LOCUS35135</name>
</gene>
<name>A0A813CFT9_9DINO</name>